<keyword evidence="1" id="KW-0812">Transmembrane</keyword>
<proteinExistence type="predicted"/>
<dbReference type="RefSeq" id="WP_006169488.1">
    <property type="nucleotide sequence ID" value="NZ_AOIN01000099.1"/>
</dbReference>
<gene>
    <name evidence="2" type="ORF">C482_19786</name>
</gene>
<evidence type="ECO:0000313" key="3">
    <source>
        <dbReference type="Proteomes" id="UP000011693"/>
    </source>
</evidence>
<protein>
    <submittedName>
        <fullName evidence="2">Uncharacterized protein</fullName>
    </submittedName>
</protein>
<reference evidence="2 3" key="1">
    <citation type="journal article" date="2014" name="PLoS Genet.">
        <title>Phylogenetically driven sequencing of extremely halophilic archaea reveals strategies for static and dynamic osmo-response.</title>
        <authorList>
            <person name="Becker E.A."/>
            <person name="Seitzer P.M."/>
            <person name="Tritt A."/>
            <person name="Larsen D."/>
            <person name="Krusor M."/>
            <person name="Yao A.I."/>
            <person name="Wu D."/>
            <person name="Madern D."/>
            <person name="Eisen J.A."/>
            <person name="Darling A.E."/>
            <person name="Facciotti M.T."/>
        </authorList>
    </citation>
    <scope>NUCLEOTIDE SEQUENCE [LARGE SCALE GENOMIC DNA]</scope>
    <source>
        <strain evidence="2 3">JCM 10990</strain>
    </source>
</reference>
<dbReference type="STRING" id="1227492.C482_19786"/>
<organism evidence="2 3">
    <name type="scientific">Natrialba chahannaoensis JCM 10990</name>
    <dbReference type="NCBI Taxonomy" id="1227492"/>
    <lineage>
        <taxon>Archaea</taxon>
        <taxon>Methanobacteriati</taxon>
        <taxon>Methanobacteriota</taxon>
        <taxon>Stenosarchaea group</taxon>
        <taxon>Halobacteria</taxon>
        <taxon>Halobacteriales</taxon>
        <taxon>Natrialbaceae</taxon>
        <taxon>Natrialba</taxon>
    </lineage>
</organism>
<accession>M0A399</accession>
<evidence type="ECO:0000256" key="1">
    <source>
        <dbReference type="SAM" id="Phobius"/>
    </source>
</evidence>
<dbReference type="EMBL" id="AOIN01000099">
    <property type="protein sequence ID" value="ELY93245.1"/>
    <property type="molecule type" value="Genomic_DNA"/>
</dbReference>
<keyword evidence="1" id="KW-1133">Transmembrane helix</keyword>
<dbReference type="Proteomes" id="UP000011693">
    <property type="component" value="Unassembled WGS sequence"/>
</dbReference>
<evidence type="ECO:0000313" key="2">
    <source>
        <dbReference type="EMBL" id="ELY93245.1"/>
    </source>
</evidence>
<feature type="transmembrane region" description="Helical" evidence="1">
    <location>
        <begin position="35"/>
        <end position="59"/>
    </location>
</feature>
<feature type="transmembrane region" description="Helical" evidence="1">
    <location>
        <begin position="132"/>
        <end position="152"/>
    </location>
</feature>
<keyword evidence="3" id="KW-1185">Reference proteome</keyword>
<sequence length="156" mass="15941">MAILGVSALGGMLVTLAVATEMTTPTSGSVALSNLLQSVSMYAVAVALTTGLPPGFVVLRRVIDTARSGTELALGPGTFVLLCLECCALVSAAVSYPIVVIFAEFWGPGFRPVSIALTFGLESVAGVTGHEAVALFLLAVVCWAVAWLIAAVRGET</sequence>
<dbReference type="AlphaFoldDB" id="M0A399"/>
<name>M0A399_9EURY</name>
<feature type="transmembrane region" description="Helical" evidence="1">
    <location>
        <begin position="79"/>
        <end position="103"/>
    </location>
</feature>
<keyword evidence="1" id="KW-0472">Membrane</keyword>
<dbReference type="PATRIC" id="fig|1227492.4.peg.3935"/>
<comment type="caution">
    <text evidence="2">The sequence shown here is derived from an EMBL/GenBank/DDBJ whole genome shotgun (WGS) entry which is preliminary data.</text>
</comment>